<dbReference type="RefSeq" id="WP_219873175.1">
    <property type="nucleotide sequence ID" value="NZ_JAHZIJ010000009.1"/>
</dbReference>
<accession>A0ABS7D7M4</accession>
<evidence type="ECO:0000313" key="3">
    <source>
        <dbReference type="Proteomes" id="UP000812277"/>
    </source>
</evidence>
<dbReference type="Pfam" id="PF08281">
    <property type="entry name" value="Sigma70_r4_2"/>
    <property type="match status" value="1"/>
</dbReference>
<comment type="caution">
    <text evidence="2">The sequence shown here is derived from an EMBL/GenBank/DDBJ whole genome shotgun (WGS) entry which is preliminary data.</text>
</comment>
<dbReference type="InterPro" id="IPR013249">
    <property type="entry name" value="RNA_pol_sigma70_r4_t2"/>
</dbReference>
<dbReference type="Proteomes" id="UP000812277">
    <property type="component" value="Unassembled WGS sequence"/>
</dbReference>
<name>A0ABS7D7M4_9BACL</name>
<proteinExistence type="predicted"/>
<feature type="domain" description="RNA polymerase sigma factor 70 region 4 type 2" evidence="1">
    <location>
        <begin position="146"/>
        <end position="194"/>
    </location>
</feature>
<sequence>MSEQQAIEQLSSYRQMQARIKVLSTYSVGAGITVSRLNQEDQLQDLHRRLRGLPSYMYLSTRELRLEQVANAYMTRHPAGVKSQLAAVPTHGVDDEDSSLLQELRAKIAKVVAARGYDIRDDLDAVLDRLVELQELQDTVSRIDTVLAALEQYKPDYARLLQLKYMDGLTQEQAAESLNINERTVRRRRNEAEKEFVRLMS</sequence>
<dbReference type="EMBL" id="JAHZIJ010000009">
    <property type="protein sequence ID" value="MBW7475937.1"/>
    <property type="molecule type" value="Genomic_DNA"/>
</dbReference>
<keyword evidence="3" id="KW-1185">Reference proteome</keyword>
<dbReference type="Gene3D" id="1.10.10.10">
    <property type="entry name" value="Winged helix-like DNA-binding domain superfamily/Winged helix DNA-binding domain"/>
    <property type="match status" value="1"/>
</dbReference>
<dbReference type="SUPFAM" id="SSF88659">
    <property type="entry name" value="Sigma3 and sigma4 domains of RNA polymerase sigma factors"/>
    <property type="match status" value="1"/>
</dbReference>
<organism evidence="2 3">
    <name type="scientific">Paenibacillus oenotherae</name>
    <dbReference type="NCBI Taxonomy" id="1435645"/>
    <lineage>
        <taxon>Bacteria</taxon>
        <taxon>Bacillati</taxon>
        <taxon>Bacillota</taxon>
        <taxon>Bacilli</taxon>
        <taxon>Bacillales</taxon>
        <taxon>Paenibacillaceae</taxon>
        <taxon>Paenibacillus</taxon>
    </lineage>
</organism>
<dbReference type="InterPro" id="IPR013324">
    <property type="entry name" value="RNA_pol_sigma_r3/r4-like"/>
</dbReference>
<protein>
    <submittedName>
        <fullName evidence="2">RNA polymerase subunit sigma-24</fullName>
    </submittedName>
</protein>
<gene>
    <name evidence="2" type="ORF">K0T92_14420</name>
</gene>
<evidence type="ECO:0000259" key="1">
    <source>
        <dbReference type="Pfam" id="PF08281"/>
    </source>
</evidence>
<reference evidence="2 3" key="1">
    <citation type="submission" date="2021-07" db="EMBL/GenBank/DDBJ databases">
        <title>Paenibacillus radiodurans sp. nov., isolated from the southeastern edge of Tengger Desert.</title>
        <authorList>
            <person name="Zhang G."/>
        </authorList>
    </citation>
    <scope>NUCLEOTIDE SEQUENCE [LARGE SCALE GENOMIC DNA]</scope>
    <source>
        <strain evidence="2 3">DT7-4</strain>
    </source>
</reference>
<evidence type="ECO:0000313" key="2">
    <source>
        <dbReference type="EMBL" id="MBW7475937.1"/>
    </source>
</evidence>
<dbReference type="InterPro" id="IPR036388">
    <property type="entry name" value="WH-like_DNA-bd_sf"/>
</dbReference>